<accession>A0A1M5ILG7</accession>
<sequence length="740" mass="83830">MVKLTIIGSSKPVIGEKEMYSVSSLSGWDHLVHPLKNPLEVPKTHWEVMVKTQKGWRKGGSNKEGQTVPYTFGQKSLLHREIKIVAQQGEDKAELMVHPQRAKESKITKVDLLDANYQPISKGKKLSYKDTIIARAYCVEMFMMHVAFSLWEDDAQGEGHNPVINALNKINSVPVLGTVDEKGIAEAVFRLPAYTMAVQIANARIASGDQDEGATHEYYVTADVISRKIQKASANVNVDNATYTEAPPRQRKLPAGQTLPLPKPVPVTPKPKEETAKFPQTPAAKKQGDPEGKILSAEFIDGTGKAVKNAKTGDIVSIKIISQNMKGKNVKVRIWEEDFSKWSHDLLYEKTVQLIGATSFVNYITLTKEMYNKGYSFGEKELEYFIEVEHNNTSVTSAVIPVTLDAPQTIVPKGKSVYVVGEREVEKREEKANNACGIEYRDKITCTKYGNTYGPVFWGALKLADYKEWDLLLSTNKITLEEKDIIIGMSENEGKLDSVQSYDSEIVTVGAMQKTINPEGYGEFPIQMHEFKGEYPDRFKILFENCGWDVKKEITKNGNKQIVKCRVYYKSTTGYQLKNKMREGFSINNYKKKVQCIPIEPLINASRDPYFQAKQIEDFIKRLHIALDEIVVRTYHLNTKKVRIANEWFAFKARDILKSKLGRATLLDQSVNRPALTKFDLGSAMNRFFEKNPKVSKNPGDWGSKHIEYEKQILDDYGMHRNGTDMLGRYNRMKNNSHLK</sequence>
<dbReference type="RefSeq" id="WP_083536240.1">
    <property type="nucleotide sequence ID" value="NZ_FQVE01000005.1"/>
</dbReference>
<evidence type="ECO:0000313" key="2">
    <source>
        <dbReference type="EMBL" id="SHG29111.1"/>
    </source>
</evidence>
<dbReference type="Proteomes" id="UP000184108">
    <property type="component" value="Unassembled WGS sequence"/>
</dbReference>
<protein>
    <submittedName>
        <fullName evidence="2">Uncharacterized protein</fullName>
    </submittedName>
</protein>
<dbReference type="AlphaFoldDB" id="A0A1M5ILG7"/>
<evidence type="ECO:0000256" key="1">
    <source>
        <dbReference type="SAM" id="MobiDB-lite"/>
    </source>
</evidence>
<proteinExistence type="predicted"/>
<gene>
    <name evidence="2" type="ORF">SAMN02787073_3912</name>
</gene>
<organism evidence="2 3">
    <name type="scientific">Chryseobacterium vrystaatense</name>
    <dbReference type="NCBI Taxonomy" id="307480"/>
    <lineage>
        <taxon>Bacteria</taxon>
        <taxon>Pseudomonadati</taxon>
        <taxon>Bacteroidota</taxon>
        <taxon>Flavobacteriia</taxon>
        <taxon>Flavobacteriales</taxon>
        <taxon>Weeksellaceae</taxon>
        <taxon>Chryseobacterium group</taxon>
        <taxon>Chryseobacterium</taxon>
    </lineage>
</organism>
<dbReference type="EMBL" id="FQVE01000005">
    <property type="protein sequence ID" value="SHG29111.1"/>
    <property type="molecule type" value="Genomic_DNA"/>
</dbReference>
<name>A0A1M5ILG7_9FLAO</name>
<reference evidence="3" key="1">
    <citation type="submission" date="2016-11" db="EMBL/GenBank/DDBJ databases">
        <authorList>
            <person name="Varghese N."/>
            <person name="Submissions S."/>
        </authorList>
    </citation>
    <scope>NUCLEOTIDE SEQUENCE [LARGE SCALE GENOMIC DNA]</scope>
    <source>
        <strain evidence="3">YR203</strain>
    </source>
</reference>
<feature type="region of interest" description="Disordered" evidence="1">
    <location>
        <begin position="242"/>
        <end position="290"/>
    </location>
</feature>
<evidence type="ECO:0000313" key="3">
    <source>
        <dbReference type="Proteomes" id="UP000184108"/>
    </source>
</evidence>